<dbReference type="InterPro" id="IPR021130">
    <property type="entry name" value="PRib-ATP_PPHydrolase-like"/>
</dbReference>
<name>A0A0F9GL56_9ZZZZ</name>
<reference evidence="1" key="1">
    <citation type="journal article" date="2015" name="Nature">
        <title>Complex archaea that bridge the gap between prokaryotes and eukaryotes.</title>
        <authorList>
            <person name="Spang A."/>
            <person name="Saw J.H."/>
            <person name="Jorgensen S.L."/>
            <person name="Zaremba-Niedzwiedzka K."/>
            <person name="Martijn J."/>
            <person name="Lind A.E."/>
            <person name="van Eijk R."/>
            <person name="Schleper C."/>
            <person name="Guy L."/>
            <person name="Ettema T.J."/>
        </authorList>
    </citation>
    <scope>NUCLEOTIDE SEQUENCE</scope>
</reference>
<evidence type="ECO:0000313" key="1">
    <source>
        <dbReference type="EMBL" id="KKL91236.1"/>
    </source>
</evidence>
<accession>A0A0F9GL56</accession>
<dbReference type="InterPro" id="IPR023292">
    <property type="entry name" value="NTP_PyroPHydrolase-like_dom_sf"/>
</dbReference>
<dbReference type="Pfam" id="PF01503">
    <property type="entry name" value="PRA-PH"/>
    <property type="match status" value="1"/>
</dbReference>
<protein>
    <submittedName>
        <fullName evidence="1">Uncharacterized protein</fullName>
    </submittedName>
</protein>
<gene>
    <name evidence="1" type="ORF">LCGC14_1896690</name>
</gene>
<sequence length="143" mass="16178">MSGNWYADVLKFHETFGHTVHDKPQIPKRSDVLLRAVVTRDEFNNEYLPALLHGDIKHIADDGIDLIYFIIGTFITYGIDPQPIWDAVQAANMAKLPPNGIPLKDQFGKTMKPEGWQPPDIAKLLRDQGLLDHQRLSNPIVLV</sequence>
<dbReference type="EMBL" id="LAZR01019785">
    <property type="protein sequence ID" value="KKL91236.1"/>
    <property type="molecule type" value="Genomic_DNA"/>
</dbReference>
<organism evidence="1">
    <name type="scientific">marine sediment metagenome</name>
    <dbReference type="NCBI Taxonomy" id="412755"/>
    <lineage>
        <taxon>unclassified sequences</taxon>
        <taxon>metagenomes</taxon>
        <taxon>ecological metagenomes</taxon>
    </lineage>
</organism>
<dbReference type="AlphaFoldDB" id="A0A0F9GL56"/>
<proteinExistence type="predicted"/>
<dbReference type="Gene3D" id="1.10.3420.10">
    <property type="entry name" value="putative ntp pyrophosphohydrolase like domain"/>
    <property type="match status" value="1"/>
</dbReference>
<comment type="caution">
    <text evidence="1">The sequence shown here is derived from an EMBL/GenBank/DDBJ whole genome shotgun (WGS) entry which is preliminary data.</text>
</comment>